<protein>
    <recommendedName>
        <fullName evidence="3">histidine kinase</fullName>
        <ecNumber evidence="3">2.7.13.3</ecNumber>
    </recommendedName>
</protein>
<dbReference type="SMART" id="SM00304">
    <property type="entry name" value="HAMP"/>
    <property type="match status" value="1"/>
</dbReference>
<keyword evidence="4" id="KW-0597">Phosphoprotein</keyword>
<dbReference type="SUPFAM" id="SSF55874">
    <property type="entry name" value="ATPase domain of HSP90 chaperone/DNA topoisomerase II/histidine kinase"/>
    <property type="match status" value="1"/>
</dbReference>
<keyword evidence="7 14" id="KW-0418">Kinase</keyword>
<dbReference type="CDD" id="cd00075">
    <property type="entry name" value="HATPase"/>
    <property type="match status" value="1"/>
</dbReference>
<evidence type="ECO:0000256" key="1">
    <source>
        <dbReference type="ARBA" id="ARBA00000085"/>
    </source>
</evidence>
<dbReference type="EC" id="2.7.13.3" evidence="3"/>
<evidence type="ECO:0000256" key="9">
    <source>
        <dbReference type="ARBA" id="ARBA00023012"/>
    </source>
</evidence>
<dbReference type="PROSITE" id="PS50109">
    <property type="entry name" value="HIS_KIN"/>
    <property type="match status" value="1"/>
</dbReference>
<organism evidence="14 15">
    <name type="scientific">Caulobacter ginsengisoli</name>
    <dbReference type="NCBI Taxonomy" id="400775"/>
    <lineage>
        <taxon>Bacteria</taxon>
        <taxon>Pseudomonadati</taxon>
        <taxon>Pseudomonadota</taxon>
        <taxon>Alphaproteobacteria</taxon>
        <taxon>Caulobacterales</taxon>
        <taxon>Caulobacteraceae</taxon>
        <taxon>Caulobacter</taxon>
    </lineage>
</organism>
<comment type="subcellular location">
    <subcellularLocation>
        <location evidence="2">Membrane</location>
    </subcellularLocation>
</comment>
<dbReference type="Pfam" id="PF00672">
    <property type="entry name" value="HAMP"/>
    <property type="match status" value="1"/>
</dbReference>
<evidence type="ECO:0000256" key="11">
    <source>
        <dbReference type="SAM" id="Phobius"/>
    </source>
</evidence>
<evidence type="ECO:0000256" key="4">
    <source>
        <dbReference type="ARBA" id="ARBA00022553"/>
    </source>
</evidence>
<evidence type="ECO:0000256" key="10">
    <source>
        <dbReference type="ARBA" id="ARBA00023136"/>
    </source>
</evidence>
<evidence type="ECO:0000313" key="14">
    <source>
        <dbReference type="EMBL" id="MDQ0463528.1"/>
    </source>
</evidence>
<evidence type="ECO:0000259" key="13">
    <source>
        <dbReference type="PROSITE" id="PS50885"/>
    </source>
</evidence>
<dbReference type="Proteomes" id="UP001228905">
    <property type="component" value="Unassembled WGS sequence"/>
</dbReference>
<keyword evidence="6 11" id="KW-0812">Transmembrane</keyword>
<dbReference type="InterPro" id="IPR036890">
    <property type="entry name" value="HATPase_C_sf"/>
</dbReference>
<evidence type="ECO:0000256" key="2">
    <source>
        <dbReference type="ARBA" id="ARBA00004370"/>
    </source>
</evidence>
<evidence type="ECO:0000256" key="8">
    <source>
        <dbReference type="ARBA" id="ARBA00022989"/>
    </source>
</evidence>
<dbReference type="RefSeq" id="WP_307347519.1">
    <property type="nucleotide sequence ID" value="NZ_JAUSVS010000002.1"/>
</dbReference>
<accession>A0ABU0IQV3</accession>
<comment type="caution">
    <text evidence="14">The sequence shown here is derived from an EMBL/GenBank/DDBJ whole genome shotgun (WGS) entry which is preliminary data.</text>
</comment>
<evidence type="ECO:0000313" key="15">
    <source>
        <dbReference type="Proteomes" id="UP001228905"/>
    </source>
</evidence>
<dbReference type="InterPro" id="IPR003660">
    <property type="entry name" value="HAMP_dom"/>
</dbReference>
<dbReference type="CDD" id="cd06225">
    <property type="entry name" value="HAMP"/>
    <property type="match status" value="1"/>
</dbReference>
<dbReference type="PANTHER" id="PTHR45436:SF8">
    <property type="entry name" value="HISTIDINE KINASE"/>
    <property type="match status" value="1"/>
</dbReference>
<feature type="transmembrane region" description="Helical" evidence="11">
    <location>
        <begin position="166"/>
        <end position="185"/>
    </location>
</feature>
<dbReference type="InterPro" id="IPR005467">
    <property type="entry name" value="His_kinase_dom"/>
</dbReference>
<evidence type="ECO:0000256" key="6">
    <source>
        <dbReference type="ARBA" id="ARBA00022692"/>
    </source>
</evidence>
<dbReference type="InterPro" id="IPR036097">
    <property type="entry name" value="HisK_dim/P_sf"/>
</dbReference>
<keyword evidence="5" id="KW-0808">Transferase</keyword>
<dbReference type="GO" id="GO:0016301">
    <property type="term" value="F:kinase activity"/>
    <property type="evidence" value="ECO:0007669"/>
    <property type="project" value="UniProtKB-KW"/>
</dbReference>
<feature type="domain" description="HAMP" evidence="13">
    <location>
        <begin position="187"/>
        <end position="240"/>
    </location>
</feature>
<keyword evidence="15" id="KW-1185">Reference proteome</keyword>
<reference evidence="14 15" key="1">
    <citation type="submission" date="2023-07" db="EMBL/GenBank/DDBJ databases">
        <title>Genomic Encyclopedia of Type Strains, Phase IV (KMG-IV): sequencing the most valuable type-strain genomes for metagenomic binning, comparative biology and taxonomic classification.</title>
        <authorList>
            <person name="Goeker M."/>
        </authorList>
    </citation>
    <scope>NUCLEOTIDE SEQUENCE [LARGE SCALE GENOMIC DNA]</scope>
    <source>
        <strain evidence="14 15">DSM 18695</strain>
    </source>
</reference>
<dbReference type="EMBL" id="JAUSVS010000002">
    <property type="protein sequence ID" value="MDQ0463528.1"/>
    <property type="molecule type" value="Genomic_DNA"/>
</dbReference>
<feature type="domain" description="Histidine kinase" evidence="12">
    <location>
        <begin position="248"/>
        <end position="470"/>
    </location>
</feature>
<evidence type="ECO:0000256" key="3">
    <source>
        <dbReference type="ARBA" id="ARBA00012438"/>
    </source>
</evidence>
<dbReference type="PANTHER" id="PTHR45436">
    <property type="entry name" value="SENSOR HISTIDINE KINASE YKOH"/>
    <property type="match status" value="1"/>
</dbReference>
<dbReference type="SUPFAM" id="SSF158472">
    <property type="entry name" value="HAMP domain-like"/>
    <property type="match status" value="1"/>
</dbReference>
<keyword evidence="9" id="KW-0902">Two-component regulatory system</keyword>
<sequence length="470" mass="50530">MRLPRTFRTTPFRLTLLFLALFAAAASAFLAYIYIATAGEVTRRADEEITREMNSLEAAYRQGGVDALNQTLIDRAAGERPFLYLLKDAKGKKITGSLAASPIDEEDADSEGERWASFKLTETDMDGAIVKRPARGVQERLPGGETLFVGADVGDSEAFVVGIARALWGAGALVIILGLAGGVLVSRNVSRQMTGLNDVVSAVRSGDLRTRAKIRGARDEYDELAEGLNDMLDRLERSMGGLRHAGDAIAHDLRSPLTRLRARLEAALIEVEAGKGDPTKALIQALEDADGVLKTFNAVLAIARLQAAGQAPDQSAFDPGELAADISELYEPLCEEKNLDFKAELVPQLTVKGNREFVAQALANILDNAVKYTPTGGAVMLRVRRRSSGEVEFSVTDTGPGVPLEDRLRVVQRFVRLENSRNEPGSGLGLSLVAAVAEAHGGRLELDEGPGSFDGQGTGLRVAFVMPRFE</sequence>
<evidence type="ECO:0000259" key="12">
    <source>
        <dbReference type="PROSITE" id="PS50109"/>
    </source>
</evidence>
<dbReference type="Gene3D" id="3.30.565.10">
    <property type="entry name" value="Histidine kinase-like ATPase, C-terminal domain"/>
    <property type="match status" value="1"/>
</dbReference>
<dbReference type="Gene3D" id="6.10.340.10">
    <property type="match status" value="1"/>
</dbReference>
<evidence type="ECO:0000256" key="7">
    <source>
        <dbReference type="ARBA" id="ARBA00022777"/>
    </source>
</evidence>
<dbReference type="Pfam" id="PF02518">
    <property type="entry name" value="HATPase_c"/>
    <property type="match status" value="1"/>
</dbReference>
<name>A0ABU0IQV3_9CAUL</name>
<dbReference type="InterPro" id="IPR003594">
    <property type="entry name" value="HATPase_dom"/>
</dbReference>
<gene>
    <name evidence="14" type="ORF">QO010_001299</name>
</gene>
<keyword evidence="10 11" id="KW-0472">Membrane</keyword>
<proteinExistence type="predicted"/>
<dbReference type="InterPro" id="IPR004358">
    <property type="entry name" value="Sig_transdc_His_kin-like_C"/>
</dbReference>
<dbReference type="InterPro" id="IPR050428">
    <property type="entry name" value="TCS_sensor_his_kinase"/>
</dbReference>
<evidence type="ECO:0000256" key="5">
    <source>
        <dbReference type="ARBA" id="ARBA00022679"/>
    </source>
</evidence>
<comment type="catalytic activity">
    <reaction evidence="1">
        <text>ATP + protein L-histidine = ADP + protein N-phospho-L-histidine.</text>
        <dbReference type="EC" id="2.7.13.3"/>
    </reaction>
</comment>
<dbReference type="PRINTS" id="PR00344">
    <property type="entry name" value="BCTRLSENSOR"/>
</dbReference>
<dbReference type="PROSITE" id="PS50885">
    <property type="entry name" value="HAMP"/>
    <property type="match status" value="1"/>
</dbReference>
<dbReference type="SMART" id="SM00387">
    <property type="entry name" value="HATPase_c"/>
    <property type="match status" value="1"/>
</dbReference>
<keyword evidence="8 11" id="KW-1133">Transmembrane helix</keyword>
<dbReference type="SUPFAM" id="SSF47384">
    <property type="entry name" value="Homodimeric domain of signal transducing histidine kinase"/>
    <property type="match status" value="1"/>
</dbReference>